<gene>
    <name evidence="2" type="ORF">QTG54_005948</name>
</gene>
<feature type="region of interest" description="Disordered" evidence="1">
    <location>
        <begin position="224"/>
        <end position="250"/>
    </location>
</feature>
<dbReference type="AlphaFoldDB" id="A0AAD8YBY1"/>
<dbReference type="Proteomes" id="UP001224775">
    <property type="component" value="Unassembled WGS sequence"/>
</dbReference>
<feature type="compositionally biased region" description="Acidic residues" evidence="1">
    <location>
        <begin position="414"/>
        <end position="423"/>
    </location>
</feature>
<reference evidence="2" key="1">
    <citation type="submission" date="2023-06" db="EMBL/GenBank/DDBJ databases">
        <title>Survivors Of The Sea: Transcriptome response of Skeletonema marinoi to long-term dormancy.</title>
        <authorList>
            <person name="Pinder M.I.M."/>
            <person name="Kourtchenko O."/>
            <person name="Robertson E.K."/>
            <person name="Larsson T."/>
            <person name="Maumus F."/>
            <person name="Osuna-Cruz C.M."/>
            <person name="Vancaester E."/>
            <person name="Stenow R."/>
            <person name="Vandepoele K."/>
            <person name="Ploug H."/>
            <person name="Bruchert V."/>
            <person name="Godhe A."/>
            <person name="Topel M."/>
        </authorList>
    </citation>
    <scope>NUCLEOTIDE SEQUENCE</scope>
    <source>
        <strain evidence="2">R05AC</strain>
    </source>
</reference>
<comment type="caution">
    <text evidence="2">The sequence shown here is derived from an EMBL/GenBank/DDBJ whole genome shotgun (WGS) entry which is preliminary data.</text>
</comment>
<accession>A0AAD8YBY1</accession>
<keyword evidence="3" id="KW-1185">Reference proteome</keyword>
<feature type="region of interest" description="Disordered" evidence="1">
    <location>
        <begin position="396"/>
        <end position="423"/>
    </location>
</feature>
<feature type="region of interest" description="Disordered" evidence="1">
    <location>
        <begin position="68"/>
        <end position="118"/>
    </location>
</feature>
<proteinExistence type="predicted"/>
<evidence type="ECO:0000313" key="2">
    <source>
        <dbReference type="EMBL" id="KAK1743327.1"/>
    </source>
</evidence>
<evidence type="ECO:0000313" key="3">
    <source>
        <dbReference type="Proteomes" id="UP001224775"/>
    </source>
</evidence>
<sequence length="881" mass="97003">MVSRPVVSSTAEERRQRIDAFKAKISALRATSKVYHFESDASIDTLDSLTTCGSTYVAAAASTTLAALPESPNSEKRDNSEEVRKNPFLDWEDKSSTVSADDQRLAAPTEGTSRKSNPIFDDRKEIEEIGDPLAQVQKPVTAFLAKKQVVDLDNNESSRIGGNKDISTFKEKVATLRAMKKEYHFRSDISLNTFDSVSTGVSSNNNMVQLRIRNMLDRSRDVLAADQSSAASEEIDITPLAGSGDESSTDELIATTNPFLDSEEEASTENLPTSPKSATNLLIEKAETLKKMADHSKLSKPVEQEERKVSINVSSTNLTKQSVASASTYSGSSIMGFSIDTIDELEVAVNDQSMSEKEAEPMKSNNPFAQLLAMRQANKAVVAAAAAAAAAKREESVGSINLASSSSDTSLPAENDDENDENSFNEAVSNEIQKALFQIESVSYETETEEKGEKEKLSVSVDANDESVAPSNVKGSLLRNWNGPLKEDEVVVKASANSPSSEPALMIVDEEKSATDDSDTTHTCSNSNKVDYLATKDREATLTPPKQDVVLSDGSISTKNSIFGKVINVANHDLVAERIYYESLRAQYHAELKVHVADEEIRLALDARLKAIQDFYKKKSTVVQIKECYGEDYQAKVASLPSVKPALIREVNDVTENPSLPQSPSYSSPQDTHKFAFERAHHGIDEAIRAAHEQIEVCPKEEFPLLEESTSQVPETIFTNESFWSEDVEQPPTEEEIESPDDSLYKNHSKTAVNAWYFYGDVNNLLFESRLYDYEFHRIQKDPLYPYLNSLVGIADSGDDGCTNEDKSIKQQNKKEYAEKSPIRVCHRLAEDAEAAMPKLKEICIDIGTKLSMKTFAVGPTKKASEALMKCTKKYGGDPFL</sequence>
<protein>
    <submittedName>
        <fullName evidence="2">Uncharacterized protein</fullName>
    </submittedName>
</protein>
<feature type="compositionally biased region" description="Basic and acidic residues" evidence="1">
    <location>
        <begin position="73"/>
        <end position="95"/>
    </location>
</feature>
<feature type="compositionally biased region" description="Polar residues" evidence="1">
    <location>
        <begin position="398"/>
        <end position="412"/>
    </location>
</feature>
<evidence type="ECO:0000256" key="1">
    <source>
        <dbReference type="SAM" id="MobiDB-lite"/>
    </source>
</evidence>
<dbReference type="EMBL" id="JATAAI010000009">
    <property type="protein sequence ID" value="KAK1743327.1"/>
    <property type="molecule type" value="Genomic_DNA"/>
</dbReference>
<organism evidence="2 3">
    <name type="scientific">Skeletonema marinoi</name>
    <dbReference type="NCBI Taxonomy" id="267567"/>
    <lineage>
        <taxon>Eukaryota</taxon>
        <taxon>Sar</taxon>
        <taxon>Stramenopiles</taxon>
        <taxon>Ochrophyta</taxon>
        <taxon>Bacillariophyta</taxon>
        <taxon>Coscinodiscophyceae</taxon>
        <taxon>Thalassiosirophycidae</taxon>
        <taxon>Thalassiosirales</taxon>
        <taxon>Skeletonemataceae</taxon>
        <taxon>Skeletonema</taxon>
        <taxon>Skeletonema marinoi-dohrnii complex</taxon>
    </lineage>
</organism>
<name>A0AAD8YBY1_9STRA</name>